<protein>
    <submittedName>
        <fullName evidence="2">Uncharacterized protein</fullName>
    </submittedName>
</protein>
<dbReference type="AlphaFoldDB" id="A0A6A6R2S8"/>
<feature type="signal peptide" evidence="1">
    <location>
        <begin position="1"/>
        <end position="18"/>
    </location>
</feature>
<dbReference type="EMBL" id="MU004184">
    <property type="protein sequence ID" value="KAF2499078.1"/>
    <property type="molecule type" value="Genomic_DNA"/>
</dbReference>
<organism evidence="2 3">
    <name type="scientific">Lophium mytilinum</name>
    <dbReference type="NCBI Taxonomy" id="390894"/>
    <lineage>
        <taxon>Eukaryota</taxon>
        <taxon>Fungi</taxon>
        <taxon>Dikarya</taxon>
        <taxon>Ascomycota</taxon>
        <taxon>Pezizomycotina</taxon>
        <taxon>Dothideomycetes</taxon>
        <taxon>Pleosporomycetidae</taxon>
        <taxon>Mytilinidiales</taxon>
        <taxon>Mytilinidiaceae</taxon>
        <taxon>Lophium</taxon>
    </lineage>
</organism>
<reference evidence="2" key="1">
    <citation type="journal article" date="2020" name="Stud. Mycol.">
        <title>101 Dothideomycetes genomes: a test case for predicting lifestyles and emergence of pathogens.</title>
        <authorList>
            <person name="Haridas S."/>
            <person name="Albert R."/>
            <person name="Binder M."/>
            <person name="Bloem J."/>
            <person name="Labutti K."/>
            <person name="Salamov A."/>
            <person name="Andreopoulos B."/>
            <person name="Baker S."/>
            <person name="Barry K."/>
            <person name="Bills G."/>
            <person name="Bluhm B."/>
            <person name="Cannon C."/>
            <person name="Castanera R."/>
            <person name="Culley D."/>
            <person name="Daum C."/>
            <person name="Ezra D."/>
            <person name="Gonzalez J."/>
            <person name="Henrissat B."/>
            <person name="Kuo A."/>
            <person name="Liang C."/>
            <person name="Lipzen A."/>
            <person name="Lutzoni F."/>
            <person name="Magnuson J."/>
            <person name="Mondo S."/>
            <person name="Nolan M."/>
            <person name="Ohm R."/>
            <person name="Pangilinan J."/>
            <person name="Park H.-J."/>
            <person name="Ramirez L."/>
            <person name="Alfaro M."/>
            <person name="Sun H."/>
            <person name="Tritt A."/>
            <person name="Yoshinaga Y."/>
            <person name="Zwiers L.-H."/>
            <person name="Turgeon B."/>
            <person name="Goodwin S."/>
            <person name="Spatafora J."/>
            <person name="Crous P."/>
            <person name="Grigoriev I."/>
        </authorList>
    </citation>
    <scope>NUCLEOTIDE SEQUENCE</scope>
    <source>
        <strain evidence="2">CBS 269.34</strain>
    </source>
</reference>
<sequence length="247" mass="27272">MVCFFLVGVGSCGRLLTATGEMSVLKWSGVLCGRPREARDKAGLAAVSTAFAHLRPTHGIPGWQAHHAEPPPFGSSALANICAALEVEPVPLLLDRPRAGLQPYPLRRRQDHPGQDQWSALLRPILLRHQLLRHVRGGIRDALRFGIRAGDKAVFQAEKDRDTGRSRGLGFVRFSHVPLVICDGNHGWSWLVRRRRWPGNGPFFRSRNFGSPESLLRRTGSASCASPMSCWSLAMVIMGVPAGHLRW</sequence>
<keyword evidence="3" id="KW-1185">Reference proteome</keyword>
<dbReference type="Proteomes" id="UP000799750">
    <property type="component" value="Unassembled WGS sequence"/>
</dbReference>
<keyword evidence="1" id="KW-0732">Signal</keyword>
<evidence type="ECO:0000313" key="2">
    <source>
        <dbReference type="EMBL" id="KAF2499078.1"/>
    </source>
</evidence>
<gene>
    <name evidence="2" type="ORF">BU16DRAFT_261197</name>
</gene>
<name>A0A6A6R2S8_9PEZI</name>
<feature type="chain" id="PRO_5025353563" evidence="1">
    <location>
        <begin position="19"/>
        <end position="247"/>
    </location>
</feature>
<evidence type="ECO:0000313" key="3">
    <source>
        <dbReference type="Proteomes" id="UP000799750"/>
    </source>
</evidence>
<proteinExistence type="predicted"/>
<accession>A0A6A6R2S8</accession>
<evidence type="ECO:0000256" key="1">
    <source>
        <dbReference type="SAM" id="SignalP"/>
    </source>
</evidence>